<organism evidence="1 2">
    <name type="scientific">Aldrovandia affinis</name>
    <dbReference type="NCBI Taxonomy" id="143900"/>
    <lineage>
        <taxon>Eukaryota</taxon>
        <taxon>Metazoa</taxon>
        <taxon>Chordata</taxon>
        <taxon>Craniata</taxon>
        <taxon>Vertebrata</taxon>
        <taxon>Euteleostomi</taxon>
        <taxon>Actinopterygii</taxon>
        <taxon>Neopterygii</taxon>
        <taxon>Teleostei</taxon>
        <taxon>Notacanthiformes</taxon>
        <taxon>Halosauridae</taxon>
        <taxon>Aldrovandia</taxon>
    </lineage>
</organism>
<dbReference type="EMBL" id="JAINUG010000073">
    <property type="protein sequence ID" value="KAJ8400999.1"/>
    <property type="molecule type" value="Genomic_DNA"/>
</dbReference>
<dbReference type="AlphaFoldDB" id="A0AAD7SEF8"/>
<name>A0AAD7SEF8_9TELE</name>
<evidence type="ECO:0000313" key="2">
    <source>
        <dbReference type="Proteomes" id="UP001221898"/>
    </source>
</evidence>
<sequence>MAPCPRWSGACSPPPHTETCLAPSPSTWGRWMLPGCRLALAAFTPWLLLDCPLARCLSGLATPALLRVRWNRPGRGFLLTELAMGADLIRLYGAVMYCPCDSGARYERGLGTGFP</sequence>
<proteinExistence type="predicted"/>
<gene>
    <name evidence="1" type="ORF">AAFF_G00389560</name>
</gene>
<comment type="caution">
    <text evidence="1">The sequence shown here is derived from an EMBL/GenBank/DDBJ whole genome shotgun (WGS) entry which is preliminary data.</text>
</comment>
<dbReference type="Proteomes" id="UP001221898">
    <property type="component" value="Unassembled WGS sequence"/>
</dbReference>
<reference evidence="1" key="1">
    <citation type="journal article" date="2023" name="Science">
        <title>Genome structures resolve the early diversification of teleost fishes.</title>
        <authorList>
            <person name="Parey E."/>
            <person name="Louis A."/>
            <person name="Montfort J."/>
            <person name="Bouchez O."/>
            <person name="Roques C."/>
            <person name="Iampietro C."/>
            <person name="Lluch J."/>
            <person name="Castinel A."/>
            <person name="Donnadieu C."/>
            <person name="Desvignes T."/>
            <person name="Floi Bucao C."/>
            <person name="Jouanno E."/>
            <person name="Wen M."/>
            <person name="Mejri S."/>
            <person name="Dirks R."/>
            <person name="Jansen H."/>
            <person name="Henkel C."/>
            <person name="Chen W.J."/>
            <person name="Zahm M."/>
            <person name="Cabau C."/>
            <person name="Klopp C."/>
            <person name="Thompson A.W."/>
            <person name="Robinson-Rechavi M."/>
            <person name="Braasch I."/>
            <person name="Lecointre G."/>
            <person name="Bobe J."/>
            <person name="Postlethwait J.H."/>
            <person name="Berthelot C."/>
            <person name="Roest Crollius H."/>
            <person name="Guiguen Y."/>
        </authorList>
    </citation>
    <scope>NUCLEOTIDE SEQUENCE</scope>
    <source>
        <strain evidence="1">NC1722</strain>
    </source>
</reference>
<protein>
    <submittedName>
        <fullName evidence="1">Uncharacterized protein</fullName>
    </submittedName>
</protein>
<evidence type="ECO:0000313" key="1">
    <source>
        <dbReference type="EMBL" id="KAJ8400999.1"/>
    </source>
</evidence>
<keyword evidence="2" id="KW-1185">Reference proteome</keyword>
<accession>A0AAD7SEF8</accession>